<sequence length="164" mass="17505">MQILRSTALLMALAIPGVLSSTIGLRSHESVMDSNVFDGLSDSDFKSANKHALGGGKSKAYIDVVEGRKFTLSSGGEVAAWLKLTHEEKKHYQSAGKKALSTENTNPSKLFRRAKTDNECNAEACGNGTAGGDDAQCRRIDCQGCTPLRVKIGEAVYTSYICSA</sequence>
<keyword evidence="1" id="KW-0732">Signal</keyword>
<dbReference type="AlphaFoldDB" id="A0AAI8YHJ5"/>
<accession>A0AAI8YHJ5</accession>
<protein>
    <submittedName>
        <fullName evidence="2">Uu.00g123750.m01.CDS01</fullName>
    </submittedName>
</protein>
<name>A0AAI8YHJ5_9PEZI</name>
<comment type="caution">
    <text evidence="2">The sequence shown here is derived from an EMBL/GenBank/DDBJ whole genome shotgun (WGS) entry which is preliminary data.</text>
</comment>
<dbReference type="Proteomes" id="UP001295740">
    <property type="component" value="Unassembled WGS sequence"/>
</dbReference>
<feature type="chain" id="PRO_5042545563" evidence="1">
    <location>
        <begin position="21"/>
        <end position="164"/>
    </location>
</feature>
<evidence type="ECO:0000313" key="2">
    <source>
        <dbReference type="EMBL" id="CAJ2504981.1"/>
    </source>
</evidence>
<evidence type="ECO:0000313" key="3">
    <source>
        <dbReference type="Proteomes" id="UP001295740"/>
    </source>
</evidence>
<gene>
    <name evidence="2" type="ORF">KHLLAP_LOCUS5449</name>
</gene>
<reference evidence="2" key="1">
    <citation type="submission" date="2023-10" db="EMBL/GenBank/DDBJ databases">
        <authorList>
            <person name="Hackl T."/>
        </authorList>
    </citation>
    <scope>NUCLEOTIDE SEQUENCE</scope>
</reference>
<keyword evidence="3" id="KW-1185">Reference proteome</keyword>
<proteinExistence type="predicted"/>
<evidence type="ECO:0000256" key="1">
    <source>
        <dbReference type="SAM" id="SignalP"/>
    </source>
</evidence>
<organism evidence="2 3">
    <name type="scientific">Anthostomella pinea</name>
    <dbReference type="NCBI Taxonomy" id="933095"/>
    <lineage>
        <taxon>Eukaryota</taxon>
        <taxon>Fungi</taxon>
        <taxon>Dikarya</taxon>
        <taxon>Ascomycota</taxon>
        <taxon>Pezizomycotina</taxon>
        <taxon>Sordariomycetes</taxon>
        <taxon>Xylariomycetidae</taxon>
        <taxon>Xylariales</taxon>
        <taxon>Xylariaceae</taxon>
        <taxon>Anthostomella</taxon>
    </lineage>
</organism>
<dbReference type="EMBL" id="CAUWAG010000007">
    <property type="protein sequence ID" value="CAJ2504981.1"/>
    <property type="molecule type" value="Genomic_DNA"/>
</dbReference>
<feature type="signal peptide" evidence="1">
    <location>
        <begin position="1"/>
        <end position="20"/>
    </location>
</feature>